<dbReference type="Proteomes" id="UP001497392">
    <property type="component" value="Unassembled WGS sequence"/>
</dbReference>
<dbReference type="CDD" id="cd00519">
    <property type="entry name" value="Lipase_3"/>
    <property type="match status" value="1"/>
</dbReference>
<dbReference type="SUPFAM" id="SSF53474">
    <property type="entry name" value="alpha/beta-Hydrolases"/>
    <property type="match status" value="1"/>
</dbReference>
<dbReference type="InterPro" id="IPR029058">
    <property type="entry name" value="AB_hydrolase_fold"/>
</dbReference>
<keyword evidence="2" id="KW-0150">Chloroplast</keyword>
<keyword evidence="3" id="KW-0934">Plastid</keyword>
<dbReference type="EMBL" id="CAXHTA020000006">
    <property type="protein sequence ID" value="CAL5221915.1"/>
    <property type="molecule type" value="Genomic_DNA"/>
</dbReference>
<reference evidence="10 11" key="1">
    <citation type="submission" date="2024-06" db="EMBL/GenBank/DDBJ databases">
        <authorList>
            <person name="Kraege A."/>
            <person name="Thomma B."/>
        </authorList>
    </citation>
    <scope>NUCLEOTIDE SEQUENCE [LARGE SCALE GENOMIC DNA]</scope>
</reference>
<keyword evidence="4" id="KW-0378">Hydrolase</keyword>
<gene>
    <name evidence="10" type="primary">g4185</name>
    <name evidence="10" type="ORF">VP750_LOCUS3574</name>
</gene>
<evidence type="ECO:0000256" key="5">
    <source>
        <dbReference type="ARBA" id="ARBA00022946"/>
    </source>
</evidence>
<evidence type="ECO:0000313" key="11">
    <source>
        <dbReference type="Proteomes" id="UP001497392"/>
    </source>
</evidence>
<dbReference type="Pfam" id="PF01764">
    <property type="entry name" value="Lipase_3"/>
    <property type="match status" value="1"/>
</dbReference>
<evidence type="ECO:0000259" key="9">
    <source>
        <dbReference type="Pfam" id="PF01764"/>
    </source>
</evidence>
<evidence type="ECO:0000313" key="10">
    <source>
        <dbReference type="EMBL" id="CAL5221915.1"/>
    </source>
</evidence>
<feature type="compositionally biased region" description="Polar residues" evidence="8">
    <location>
        <begin position="1"/>
        <end position="16"/>
    </location>
</feature>
<proteinExistence type="predicted"/>
<sequence>MKPTSAIPQQTVSSPLPSFPRRNKEPAYLQRSVWKGGSDGKYGPDWSKMWDKSTKTDTNPLGAIVPDELKKEIRLYADLNQVTKNVYFKQDNTGTKEGLPNVLNPSELLSRPTTPMWLIPQDSGVYKYTIPDDDIFYIMATSGIYANQSDAFDDLTTNWIGYVAISNGDKDGNNRDIAIVFRGTVEESEWWSDFQPEMVRWNDLQAGEPGRLMLFKYGLPLLKRFTPQQTDSVMVAKGFEQMYRHFTSTPGNSISVQGQIHVALHKLLAAYPGKVGSITTTGHSLGGALASMCAFDIATSRINRDGDGEPVVVDKHKLGYNPNAYIPVTAITFEAPLVGNDNYAKCFDAPQPVGGPDALAGWADLKMLRIVNKPDIVPTEPKFSIVDRLFDPLRLVQLAVYLVYKGALYLFFRDYWQITTIYNHGGVEYQVNSLPLEGKNKPLPALSGLPEIFQHHNMQVAVYLCDPSGRGPLTPGNLKGLKDGPQCKAAASAQNGAGLAH</sequence>
<protein>
    <submittedName>
        <fullName evidence="10">G4185 protein</fullName>
    </submittedName>
</protein>
<dbReference type="PANTHER" id="PTHR31403:SF7">
    <property type="entry name" value="PHOSPHOLIPASE A1-IGAMMA3, CHLOROPLASTIC"/>
    <property type="match status" value="1"/>
</dbReference>
<keyword evidence="6" id="KW-0442">Lipid degradation</keyword>
<feature type="region of interest" description="Disordered" evidence="8">
    <location>
        <begin position="1"/>
        <end position="29"/>
    </location>
</feature>
<dbReference type="Gene3D" id="3.40.50.1820">
    <property type="entry name" value="alpha/beta hydrolase"/>
    <property type="match status" value="1"/>
</dbReference>
<dbReference type="InterPro" id="IPR002921">
    <property type="entry name" value="Fungal_lipase-type"/>
</dbReference>
<evidence type="ECO:0000256" key="3">
    <source>
        <dbReference type="ARBA" id="ARBA00022640"/>
    </source>
</evidence>
<accession>A0ABP1FPN4</accession>
<evidence type="ECO:0000256" key="7">
    <source>
        <dbReference type="ARBA" id="ARBA00023098"/>
    </source>
</evidence>
<organism evidence="10 11">
    <name type="scientific">Coccomyxa viridis</name>
    <dbReference type="NCBI Taxonomy" id="1274662"/>
    <lineage>
        <taxon>Eukaryota</taxon>
        <taxon>Viridiplantae</taxon>
        <taxon>Chlorophyta</taxon>
        <taxon>core chlorophytes</taxon>
        <taxon>Trebouxiophyceae</taxon>
        <taxon>Trebouxiophyceae incertae sedis</taxon>
        <taxon>Coccomyxaceae</taxon>
        <taxon>Coccomyxa</taxon>
    </lineage>
</organism>
<keyword evidence="11" id="KW-1185">Reference proteome</keyword>
<comment type="caution">
    <text evidence="10">The sequence shown here is derived from an EMBL/GenBank/DDBJ whole genome shotgun (WGS) entry which is preliminary data.</text>
</comment>
<name>A0ABP1FPN4_9CHLO</name>
<evidence type="ECO:0000256" key="4">
    <source>
        <dbReference type="ARBA" id="ARBA00022801"/>
    </source>
</evidence>
<evidence type="ECO:0000256" key="2">
    <source>
        <dbReference type="ARBA" id="ARBA00022528"/>
    </source>
</evidence>
<feature type="domain" description="Fungal lipase-type" evidence="9">
    <location>
        <begin position="179"/>
        <end position="381"/>
    </location>
</feature>
<keyword evidence="7" id="KW-0443">Lipid metabolism</keyword>
<evidence type="ECO:0000256" key="6">
    <source>
        <dbReference type="ARBA" id="ARBA00022963"/>
    </source>
</evidence>
<evidence type="ECO:0000256" key="1">
    <source>
        <dbReference type="ARBA" id="ARBA00004229"/>
    </source>
</evidence>
<keyword evidence="5" id="KW-0809">Transit peptide</keyword>
<comment type="subcellular location">
    <subcellularLocation>
        <location evidence="1">Plastid</location>
        <location evidence="1">Chloroplast</location>
    </subcellularLocation>
</comment>
<evidence type="ECO:0000256" key="8">
    <source>
        <dbReference type="SAM" id="MobiDB-lite"/>
    </source>
</evidence>
<dbReference type="PANTHER" id="PTHR31403">
    <property type="entry name" value="PHOSPHOLIPASE A1-IBETA2, CHLOROPLASTIC"/>
    <property type="match status" value="1"/>
</dbReference>